<dbReference type="InterPro" id="IPR016181">
    <property type="entry name" value="Acyl_CoA_acyltransferase"/>
</dbReference>
<reference evidence="3" key="1">
    <citation type="journal article" date="2019" name="Int. J. Syst. Evol. Microbiol.">
        <title>The Global Catalogue of Microorganisms (GCM) 10K type strain sequencing project: providing services to taxonomists for standard genome sequencing and annotation.</title>
        <authorList>
            <consortium name="The Broad Institute Genomics Platform"/>
            <consortium name="The Broad Institute Genome Sequencing Center for Infectious Disease"/>
            <person name="Wu L."/>
            <person name="Ma J."/>
        </authorList>
    </citation>
    <scope>NUCLEOTIDE SEQUENCE [LARGE SCALE GENOMIC DNA]</scope>
    <source>
        <strain evidence="3">CGMCC 4.7317</strain>
    </source>
</reference>
<feature type="domain" description="N-acetyltransferase" evidence="1">
    <location>
        <begin position="13"/>
        <end position="179"/>
    </location>
</feature>
<keyword evidence="3" id="KW-1185">Reference proteome</keyword>
<sequence length="188" mass="19996">MSVLTQPLVAPAPLARPAQDSDLTAILDVYAACRASDPTYPAAVGSATTPDLAEWFFRKPLAACLVVENADRVIVGVAGLSAAAPPQSARGDRRVHWMESCRLAVHPEHRGGAASRALTSARMRAASDLGADRLWLRCLPGSPAHGLYLRVGWSFLSRGHIDVPGEASRPAVLLQRAVPAMPTYRVVT</sequence>
<dbReference type="Proteomes" id="UP001596138">
    <property type="component" value="Unassembled WGS sequence"/>
</dbReference>
<dbReference type="Gene3D" id="3.40.630.30">
    <property type="match status" value="1"/>
</dbReference>
<evidence type="ECO:0000259" key="1">
    <source>
        <dbReference type="PROSITE" id="PS51186"/>
    </source>
</evidence>
<protein>
    <submittedName>
        <fullName evidence="2">GNAT family N-acetyltransferase</fullName>
        <ecNumber evidence="2">2.3.-.-</ecNumber>
    </submittedName>
</protein>
<keyword evidence="2" id="KW-0808">Transferase</keyword>
<dbReference type="EC" id="2.3.-.-" evidence="2"/>
<gene>
    <name evidence="2" type="ORF">ACFQGU_13555</name>
</gene>
<dbReference type="PROSITE" id="PS51186">
    <property type="entry name" value="GNAT"/>
    <property type="match status" value="1"/>
</dbReference>
<dbReference type="RefSeq" id="WP_386767523.1">
    <property type="nucleotide sequence ID" value="NZ_JBHSTI010000008.1"/>
</dbReference>
<keyword evidence="2" id="KW-0012">Acyltransferase</keyword>
<proteinExistence type="predicted"/>
<comment type="caution">
    <text evidence="2">The sequence shown here is derived from an EMBL/GenBank/DDBJ whole genome shotgun (WGS) entry which is preliminary data.</text>
</comment>
<organism evidence="2 3">
    <name type="scientific">Longivirga aurantiaca</name>
    <dbReference type="NCBI Taxonomy" id="1837743"/>
    <lineage>
        <taxon>Bacteria</taxon>
        <taxon>Bacillati</taxon>
        <taxon>Actinomycetota</taxon>
        <taxon>Actinomycetes</taxon>
        <taxon>Sporichthyales</taxon>
        <taxon>Sporichthyaceae</taxon>
        <taxon>Longivirga</taxon>
    </lineage>
</organism>
<evidence type="ECO:0000313" key="3">
    <source>
        <dbReference type="Proteomes" id="UP001596138"/>
    </source>
</evidence>
<dbReference type="EMBL" id="JBHSTI010000008">
    <property type="protein sequence ID" value="MFC6238910.1"/>
    <property type="molecule type" value="Genomic_DNA"/>
</dbReference>
<name>A0ABW1T3Q0_9ACTN</name>
<dbReference type="InterPro" id="IPR000182">
    <property type="entry name" value="GNAT_dom"/>
</dbReference>
<dbReference type="GO" id="GO:0016746">
    <property type="term" value="F:acyltransferase activity"/>
    <property type="evidence" value="ECO:0007669"/>
    <property type="project" value="UniProtKB-KW"/>
</dbReference>
<evidence type="ECO:0000313" key="2">
    <source>
        <dbReference type="EMBL" id="MFC6238910.1"/>
    </source>
</evidence>
<dbReference type="Pfam" id="PF00583">
    <property type="entry name" value="Acetyltransf_1"/>
    <property type="match status" value="1"/>
</dbReference>
<accession>A0ABW1T3Q0</accession>
<dbReference type="CDD" id="cd04301">
    <property type="entry name" value="NAT_SF"/>
    <property type="match status" value="1"/>
</dbReference>
<dbReference type="SUPFAM" id="SSF55729">
    <property type="entry name" value="Acyl-CoA N-acyltransferases (Nat)"/>
    <property type="match status" value="1"/>
</dbReference>